<reference evidence="3" key="1">
    <citation type="journal article" date="2019" name="Int. J. Syst. Evol. Microbiol.">
        <title>The Global Catalogue of Microorganisms (GCM) 10K type strain sequencing project: providing services to taxonomists for standard genome sequencing and annotation.</title>
        <authorList>
            <consortium name="The Broad Institute Genomics Platform"/>
            <consortium name="The Broad Institute Genome Sequencing Center for Infectious Disease"/>
            <person name="Wu L."/>
            <person name="Ma J."/>
        </authorList>
    </citation>
    <scope>NUCLEOTIDE SEQUENCE [LARGE SCALE GENOMIC DNA]</scope>
    <source>
        <strain evidence="3">CGMCC 1.15353</strain>
    </source>
</reference>
<evidence type="ECO:0000313" key="3">
    <source>
        <dbReference type="Proteomes" id="UP000642571"/>
    </source>
</evidence>
<feature type="transmembrane region" description="Helical" evidence="1">
    <location>
        <begin position="7"/>
        <end position="25"/>
    </location>
</feature>
<feature type="transmembrane region" description="Helical" evidence="1">
    <location>
        <begin position="31"/>
        <end position="58"/>
    </location>
</feature>
<dbReference type="Proteomes" id="UP000642571">
    <property type="component" value="Unassembled WGS sequence"/>
</dbReference>
<protein>
    <recommendedName>
        <fullName evidence="4">DUF4305 domain-containing protein</fullName>
    </recommendedName>
</protein>
<evidence type="ECO:0000256" key="1">
    <source>
        <dbReference type="SAM" id="Phobius"/>
    </source>
</evidence>
<accession>A0ABQ1QCK0</accession>
<keyword evidence="1" id="KW-1133">Transmembrane helix</keyword>
<name>A0ABQ1QCK0_9BACI</name>
<keyword evidence="1" id="KW-0472">Membrane</keyword>
<gene>
    <name evidence="2" type="ORF">GCM10011389_33260</name>
</gene>
<keyword evidence="1" id="KW-0812">Transmembrane</keyword>
<evidence type="ECO:0000313" key="2">
    <source>
        <dbReference type="EMBL" id="GGD22836.1"/>
    </source>
</evidence>
<proteinExistence type="predicted"/>
<dbReference type="RefSeq" id="WP_188655509.1">
    <property type="nucleotide sequence ID" value="NZ_BMIN01000018.1"/>
</dbReference>
<dbReference type="InterPro" id="IPR025426">
    <property type="entry name" value="DUF4305"/>
</dbReference>
<organism evidence="2 3">
    <name type="scientific">Pontibacillus salipaludis</name>
    <dbReference type="NCBI Taxonomy" id="1697394"/>
    <lineage>
        <taxon>Bacteria</taxon>
        <taxon>Bacillati</taxon>
        <taxon>Bacillota</taxon>
        <taxon>Bacilli</taxon>
        <taxon>Bacillales</taxon>
        <taxon>Bacillaceae</taxon>
        <taxon>Pontibacillus</taxon>
    </lineage>
</organism>
<sequence>MKTSPFFMAFLYFIMGILFTYIAILSVEETIWNLITLVCSFVATVNFAVAIRLFMLFLKMNTGNKK</sequence>
<dbReference type="EMBL" id="BMIN01000018">
    <property type="protein sequence ID" value="GGD22836.1"/>
    <property type="molecule type" value="Genomic_DNA"/>
</dbReference>
<keyword evidence="3" id="KW-1185">Reference proteome</keyword>
<dbReference type="Pfam" id="PF14146">
    <property type="entry name" value="DUF4305"/>
    <property type="match status" value="1"/>
</dbReference>
<comment type="caution">
    <text evidence="2">The sequence shown here is derived from an EMBL/GenBank/DDBJ whole genome shotgun (WGS) entry which is preliminary data.</text>
</comment>
<evidence type="ECO:0008006" key="4">
    <source>
        <dbReference type="Google" id="ProtNLM"/>
    </source>
</evidence>